<accession>A0ACB8A183</accession>
<dbReference type="Proteomes" id="UP000790377">
    <property type="component" value="Unassembled WGS sequence"/>
</dbReference>
<comment type="caution">
    <text evidence="1">The sequence shown here is derived from an EMBL/GenBank/DDBJ whole genome shotgun (WGS) entry which is preliminary data.</text>
</comment>
<sequence>MTTVYKQFFWTIAADVTAQPEDIGCEKRTHLHQAAWDLHSIPSVLLACAGGGTAQDHPEISLTFPAETHNTAEQFTDHIQKALANHGYHAKPSLQEETRFYTLDESDVARVKAAASCTEDEKEMWRLIESAHSVTFDSPESIKLLDADSSSPFTAPPLQAQPSPRMPPPPPAQPLALPRAPPPPPAQPLLPPPLPAAHSRSTPRHTRP</sequence>
<gene>
    <name evidence="1" type="ORF">BJ138DRAFT_564147</name>
</gene>
<name>A0ACB8A183_9AGAM</name>
<organism evidence="1 2">
    <name type="scientific">Hygrophoropsis aurantiaca</name>
    <dbReference type="NCBI Taxonomy" id="72124"/>
    <lineage>
        <taxon>Eukaryota</taxon>
        <taxon>Fungi</taxon>
        <taxon>Dikarya</taxon>
        <taxon>Basidiomycota</taxon>
        <taxon>Agaricomycotina</taxon>
        <taxon>Agaricomycetes</taxon>
        <taxon>Agaricomycetidae</taxon>
        <taxon>Boletales</taxon>
        <taxon>Coniophorineae</taxon>
        <taxon>Hygrophoropsidaceae</taxon>
        <taxon>Hygrophoropsis</taxon>
    </lineage>
</organism>
<evidence type="ECO:0000313" key="2">
    <source>
        <dbReference type="Proteomes" id="UP000790377"/>
    </source>
</evidence>
<evidence type="ECO:0000313" key="1">
    <source>
        <dbReference type="EMBL" id="KAH7906927.1"/>
    </source>
</evidence>
<protein>
    <submittedName>
        <fullName evidence="1">Uncharacterized protein</fullName>
    </submittedName>
</protein>
<reference evidence="1" key="1">
    <citation type="journal article" date="2021" name="New Phytol.">
        <title>Evolutionary innovations through gain and loss of genes in the ectomycorrhizal Boletales.</title>
        <authorList>
            <person name="Wu G."/>
            <person name="Miyauchi S."/>
            <person name="Morin E."/>
            <person name="Kuo A."/>
            <person name="Drula E."/>
            <person name="Varga T."/>
            <person name="Kohler A."/>
            <person name="Feng B."/>
            <person name="Cao Y."/>
            <person name="Lipzen A."/>
            <person name="Daum C."/>
            <person name="Hundley H."/>
            <person name="Pangilinan J."/>
            <person name="Johnson J."/>
            <person name="Barry K."/>
            <person name="LaButti K."/>
            <person name="Ng V."/>
            <person name="Ahrendt S."/>
            <person name="Min B."/>
            <person name="Choi I.G."/>
            <person name="Park H."/>
            <person name="Plett J.M."/>
            <person name="Magnuson J."/>
            <person name="Spatafora J.W."/>
            <person name="Nagy L.G."/>
            <person name="Henrissat B."/>
            <person name="Grigoriev I.V."/>
            <person name="Yang Z.L."/>
            <person name="Xu J."/>
            <person name="Martin F.M."/>
        </authorList>
    </citation>
    <scope>NUCLEOTIDE SEQUENCE</scope>
    <source>
        <strain evidence="1">ATCC 28755</strain>
    </source>
</reference>
<dbReference type="EMBL" id="MU267959">
    <property type="protein sequence ID" value="KAH7906927.1"/>
    <property type="molecule type" value="Genomic_DNA"/>
</dbReference>
<keyword evidence="2" id="KW-1185">Reference proteome</keyword>
<proteinExistence type="predicted"/>